<evidence type="ECO:0000256" key="3">
    <source>
        <dbReference type="PIRSR" id="PIRSR600246-3"/>
    </source>
</evidence>
<feature type="site" description="Cleavage; by autolysis" evidence="3">
    <location>
        <begin position="172"/>
        <end position="173"/>
    </location>
</feature>
<dbReference type="InterPro" id="IPR029055">
    <property type="entry name" value="Ntn_hydrolases_N"/>
</dbReference>
<evidence type="ECO:0000313" key="5">
    <source>
        <dbReference type="Proteomes" id="UP001152888"/>
    </source>
</evidence>
<evidence type="ECO:0008006" key="6">
    <source>
        <dbReference type="Google" id="ProtNLM"/>
    </source>
</evidence>
<dbReference type="InterPro" id="IPR037464">
    <property type="entry name" value="Taspase1"/>
</dbReference>
<gene>
    <name evidence="4" type="ORF">ACAOBT_LOCUS16273</name>
</gene>
<dbReference type="GO" id="GO:0005737">
    <property type="term" value="C:cytoplasm"/>
    <property type="evidence" value="ECO:0007669"/>
    <property type="project" value="TreeGrafter"/>
</dbReference>
<name>A0A9P0KX59_ACAOB</name>
<reference evidence="4" key="1">
    <citation type="submission" date="2022-03" db="EMBL/GenBank/DDBJ databases">
        <authorList>
            <person name="Sayadi A."/>
        </authorList>
    </citation>
    <scope>NUCLEOTIDE SEQUENCE</scope>
</reference>
<organism evidence="4 5">
    <name type="scientific">Acanthoscelides obtectus</name>
    <name type="common">Bean weevil</name>
    <name type="synonym">Bruchus obtectus</name>
    <dbReference type="NCBI Taxonomy" id="200917"/>
    <lineage>
        <taxon>Eukaryota</taxon>
        <taxon>Metazoa</taxon>
        <taxon>Ecdysozoa</taxon>
        <taxon>Arthropoda</taxon>
        <taxon>Hexapoda</taxon>
        <taxon>Insecta</taxon>
        <taxon>Pterygota</taxon>
        <taxon>Neoptera</taxon>
        <taxon>Endopterygota</taxon>
        <taxon>Coleoptera</taxon>
        <taxon>Polyphaga</taxon>
        <taxon>Cucujiformia</taxon>
        <taxon>Chrysomeloidea</taxon>
        <taxon>Chrysomelidae</taxon>
        <taxon>Bruchinae</taxon>
        <taxon>Bruchini</taxon>
        <taxon>Acanthoscelides</taxon>
    </lineage>
</organism>
<sequence>MPGIIAVHCGAGFHSQKFHHNYKNVCKTACKAGVDVLKNGGSAVDAVKAAVIVLEDDPLTNAGFGSNLTTDAEVECDASIMDGKTLTFGGCGAVKKVKNPISLAHMICVKQSEPLPLGLVPPTLLVGSGGLKYARSNGLKVVNSKKLISEKARRQFEKYKQLLEVKQCELLDTVGAVCIDDSGHVASACSSGGLILKVPGRVGQAALYGSGIWADSLDKSGASSVAVSTTGCGEHLIQTQLAREIANDVKNGSFPPSDLNRTMTEKFMKSDHLRDVKQKMGGALVLHANNKMEVSLLWGHSTETMILAFMKTSSDKPKVCSSDLWNRFFLTSENY</sequence>
<dbReference type="InterPro" id="IPR000246">
    <property type="entry name" value="Peptidase_T2"/>
</dbReference>
<dbReference type="OrthoDB" id="77601at2759"/>
<evidence type="ECO:0000256" key="1">
    <source>
        <dbReference type="ARBA" id="ARBA00010872"/>
    </source>
</evidence>
<evidence type="ECO:0000256" key="2">
    <source>
        <dbReference type="PIRSR" id="PIRSR600246-1"/>
    </source>
</evidence>
<dbReference type="PANTHER" id="PTHR10188:SF8">
    <property type="entry name" value="THREONINE ASPARTASE 1"/>
    <property type="match status" value="1"/>
</dbReference>
<evidence type="ECO:0000313" key="4">
    <source>
        <dbReference type="EMBL" id="CAH1984724.1"/>
    </source>
</evidence>
<dbReference type="GO" id="GO:0051604">
    <property type="term" value="P:protein maturation"/>
    <property type="evidence" value="ECO:0007669"/>
    <property type="project" value="TreeGrafter"/>
</dbReference>
<dbReference type="Proteomes" id="UP001152888">
    <property type="component" value="Unassembled WGS sequence"/>
</dbReference>
<keyword evidence="5" id="KW-1185">Reference proteome</keyword>
<protein>
    <recommendedName>
        <fullName evidence="6">Threonine aspartase 1</fullName>
    </recommendedName>
</protein>
<proteinExistence type="inferred from homology"/>
<dbReference type="SUPFAM" id="SSF56235">
    <property type="entry name" value="N-terminal nucleophile aminohydrolases (Ntn hydrolases)"/>
    <property type="match status" value="1"/>
</dbReference>
<dbReference type="Pfam" id="PF01112">
    <property type="entry name" value="Asparaginase_2"/>
    <property type="match status" value="1"/>
</dbReference>
<dbReference type="PANTHER" id="PTHR10188">
    <property type="entry name" value="L-ASPARAGINASE"/>
    <property type="match status" value="1"/>
</dbReference>
<comment type="caution">
    <text evidence="4">The sequence shown here is derived from an EMBL/GenBank/DDBJ whole genome shotgun (WGS) entry which is preliminary data.</text>
</comment>
<dbReference type="EMBL" id="CAKOFQ010006961">
    <property type="protein sequence ID" value="CAH1984724.1"/>
    <property type="molecule type" value="Genomic_DNA"/>
</dbReference>
<comment type="similarity">
    <text evidence="1">Belongs to the Ntn-hydrolase family.</text>
</comment>
<accession>A0A9P0KX59</accession>
<feature type="active site" description="Nucleophile" evidence="2">
    <location>
        <position position="173"/>
    </location>
</feature>
<dbReference type="GO" id="GO:0004298">
    <property type="term" value="F:threonine-type endopeptidase activity"/>
    <property type="evidence" value="ECO:0007669"/>
    <property type="project" value="InterPro"/>
</dbReference>
<dbReference type="Gene3D" id="3.60.20.30">
    <property type="entry name" value="(Glycosyl)asparaginase"/>
    <property type="match status" value="1"/>
</dbReference>
<dbReference type="AlphaFoldDB" id="A0A9P0KX59"/>
<dbReference type="CDD" id="cd04514">
    <property type="entry name" value="Taspase1_like"/>
    <property type="match status" value="1"/>
</dbReference>